<evidence type="ECO:0000313" key="9">
    <source>
        <dbReference type="EMBL" id="KAF2828690.1"/>
    </source>
</evidence>
<evidence type="ECO:0000256" key="1">
    <source>
        <dbReference type="ARBA" id="ARBA00004123"/>
    </source>
</evidence>
<dbReference type="GO" id="GO:0005654">
    <property type="term" value="C:nucleoplasm"/>
    <property type="evidence" value="ECO:0007669"/>
    <property type="project" value="TreeGrafter"/>
</dbReference>
<dbReference type="Pfam" id="PF17745">
    <property type="entry name" value="Ydr279_N"/>
    <property type="match status" value="1"/>
</dbReference>
<dbReference type="InterPro" id="IPR019024">
    <property type="entry name" value="RNase_H2_suB_wHTH"/>
</dbReference>
<feature type="domain" description="Ribonuclease H2 subunit B wHTH" evidence="7">
    <location>
        <begin position="125"/>
        <end position="320"/>
    </location>
</feature>
<feature type="compositionally biased region" description="Basic and acidic residues" evidence="6">
    <location>
        <begin position="376"/>
        <end position="403"/>
    </location>
</feature>
<name>A0A6A7A5W6_9PLEO</name>
<evidence type="ECO:0000256" key="3">
    <source>
        <dbReference type="ARBA" id="ARBA00023242"/>
    </source>
</evidence>
<organism evidence="9 10">
    <name type="scientific">Ophiobolus disseminans</name>
    <dbReference type="NCBI Taxonomy" id="1469910"/>
    <lineage>
        <taxon>Eukaryota</taxon>
        <taxon>Fungi</taxon>
        <taxon>Dikarya</taxon>
        <taxon>Ascomycota</taxon>
        <taxon>Pezizomycotina</taxon>
        <taxon>Dothideomycetes</taxon>
        <taxon>Pleosporomycetidae</taxon>
        <taxon>Pleosporales</taxon>
        <taxon>Pleosporineae</taxon>
        <taxon>Phaeosphaeriaceae</taxon>
        <taxon>Ophiobolus</taxon>
    </lineage>
</organism>
<dbReference type="GO" id="GO:0006401">
    <property type="term" value="P:RNA catabolic process"/>
    <property type="evidence" value="ECO:0007669"/>
    <property type="project" value="TreeGrafter"/>
</dbReference>
<dbReference type="Pfam" id="PF09468">
    <property type="entry name" value="RNase_H2-Ydr279"/>
    <property type="match status" value="1"/>
</dbReference>
<gene>
    <name evidence="9" type="ORF">CC86DRAFT_368852</name>
</gene>
<reference evidence="9" key="1">
    <citation type="journal article" date="2020" name="Stud. Mycol.">
        <title>101 Dothideomycetes genomes: a test case for predicting lifestyles and emergence of pathogens.</title>
        <authorList>
            <person name="Haridas S."/>
            <person name="Albert R."/>
            <person name="Binder M."/>
            <person name="Bloem J."/>
            <person name="Labutti K."/>
            <person name="Salamov A."/>
            <person name="Andreopoulos B."/>
            <person name="Baker S."/>
            <person name="Barry K."/>
            <person name="Bills G."/>
            <person name="Bluhm B."/>
            <person name="Cannon C."/>
            <person name="Castanera R."/>
            <person name="Culley D."/>
            <person name="Daum C."/>
            <person name="Ezra D."/>
            <person name="Gonzalez J."/>
            <person name="Henrissat B."/>
            <person name="Kuo A."/>
            <person name="Liang C."/>
            <person name="Lipzen A."/>
            <person name="Lutzoni F."/>
            <person name="Magnuson J."/>
            <person name="Mondo S."/>
            <person name="Nolan M."/>
            <person name="Ohm R."/>
            <person name="Pangilinan J."/>
            <person name="Park H.-J."/>
            <person name="Ramirez L."/>
            <person name="Alfaro M."/>
            <person name="Sun H."/>
            <person name="Tritt A."/>
            <person name="Yoshinaga Y."/>
            <person name="Zwiers L.-H."/>
            <person name="Turgeon B."/>
            <person name="Goodwin S."/>
            <person name="Spatafora J."/>
            <person name="Crous P."/>
            <person name="Grigoriev I."/>
        </authorList>
    </citation>
    <scope>NUCLEOTIDE SEQUENCE</scope>
    <source>
        <strain evidence="9">CBS 113818</strain>
    </source>
</reference>
<keyword evidence="3" id="KW-0539">Nucleus</keyword>
<feature type="region of interest" description="Disordered" evidence="6">
    <location>
        <begin position="1"/>
        <end position="36"/>
    </location>
</feature>
<dbReference type="Gene3D" id="1.10.20.120">
    <property type="match status" value="1"/>
</dbReference>
<proteinExistence type="predicted"/>
<feature type="compositionally biased region" description="Polar residues" evidence="6">
    <location>
        <begin position="258"/>
        <end position="268"/>
    </location>
</feature>
<feature type="region of interest" description="Disordered" evidence="6">
    <location>
        <begin position="244"/>
        <end position="296"/>
    </location>
</feature>
<dbReference type="EMBL" id="MU006222">
    <property type="protein sequence ID" value="KAF2828690.1"/>
    <property type="molecule type" value="Genomic_DNA"/>
</dbReference>
<dbReference type="Proteomes" id="UP000799424">
    <property type="component" value="Unassembled WGS sequence"/>
</dbReference>
<dbReference type="InterPro" id="IPR040456">
    <property type="entry name" value="RNase_H2_suB"/>
</dbReference>
<evidence type="ECO:0000256" key="2">
    <source>
        <dbReference type="ARBA" id="ARBA00019062"/>
    </source>
</evidence>
<dbReference type="AlphaFoldDB" id="A0A6A7A5W6"/>
<keyword evidence="10" id="KW-1185">Reference proteome</keyword>
<sequence length="421" mass="46843">MARVTRSKPKPKEATPEPPVSTVKPLPSSASNPPKLFVLPKDASPDARIVTLENPANGAPSRYFFCPQEGFYEFTRIVAPKKECRSWLITGEESEEQEQEENRIGAGYITKSADLFVATPIDLLFLLLPALAPKTAKDTKQHFLALDDYLDKLYASSRHWRPLTSQHSSLKTTIEKKLRATCDTVDAGDETMYRLSNDKLLAILIKKAERMVKHGLPPSLEERFIKTALEVPVMNIKREDSSLSTISISEESTENDSQVSTTTTAESQTSISTAITTPDTSTDSSPKSALSTPPQIPHLLRLRTSLSYLSTSYLPPSLHAPVTTHAHTSPTFTPLATHLSALASLRTEAAALRSISDNMSRKRAIEEDDDRVFEREEKKRKKEEEEKKKKSEGRAVKQLKKVDTSGMKKMSSFFVKVAKKT</sequence>
<feature type="compositionally biased region" description="Low complexity" evidence="6">
    <location>
        <begin position="269"/>
        <end position="289"/>
    </location>
</feature>
<comment type="subcellular location">
    <subcellularLocation>
        <location evidence="1">Nucleus</location>
    </subcellularLocation>
</comment>
<protein>
    <recommendedName>
        <fullName evidence="2">Ribonuclease H2 subunit B</fullName>
    </recommendedName>
    <alternativeName>
        <fullName evidence="5">Ribonuclease HI subunit B</fullName>
    </alternativeName>
</protein>
<dbReference type="CDD" id="cd09270">
    <property type="entry name" value="RNase_H2-B"/>
    <property type="match status" value="1"/>
</dbReference>
<evidence type="ECO:0000259" key="7">
    <source>
        <dbReference type="Pfam" id="PF09468"/>
    </source>
</evidence>
<evidence type="ECO:0000256" key="4">
    <source>
        <dbReference type="ARBA" id="ARBA00024778"/>
    </source>
</evidence>
<dbReference type="PANTHER" id="PTHR13383">
    <property type="entry name" value="RIBONUCLEASE H2 SUBUNIT B"/>
    <property type="match status" value="1"/>
</dbReference>
<feature type="region of interest" description="Disordered" evidence="6">
    <location>
        <begin position="376"/>
        <end position="404"/>
    </location>
</feature>
<comment type="function">
    <text evidence="4">Non catalytic subunit of RNase H2, an endonuclease that specifically degrades the RNA of RNA:DNA hybrids. Participates in DNA replication, possibly by mediating the removal of lagging-strand Okazaki fragment RNA primers during DNA replication. Mediates the excision of single ribonucleotides from DNA:RNA duplexes.</text>
</comment>
<dbReference type="GO" id="GO:0032299">
    <property type="term" value="C:ribonuclease H2 complex"/>
    <property type="evidence" value="ECO:0007669"/>
    <property type="project" value="InterPro"/>
</dbReference>
<evidence type="ECO:0000256" key="5">
    <source>
        <dbReference type="ARBA" id="ARBA00033464"/>
    </source>
</evidence>
<dbReference type="PANTHER" id="PTHR13383:SF11">
    <property type="entry name" value="RIBONUCLEASE H2 SUBUNIT B"/>
    <property type="match status" value="1"/>
</dbReference>
<evidence type="ECO:0000313" key="10">
    <source>
        <dbReference type="Proteomes" id="UP000799424"/>
    </source>
</evidence>
<feature type="domain" description="Rnh202 triple barrel" evidence="8">
    <location>
        <begin position="38"/>
        <end position="122"/>
    </location>
</feature>
<evidence type="ECO:0000256" key="6">
    <source>
        <dbReference type="SAM" id="MobiDB-lite"/>
    </source>
</evidence>
<evidence type="ECO:0000259" key="8">
    <source>
        <dbReference type="Pfam" id="PF17745"/>
    </source>
</evidence>
<accession>A0A6A7A5W6</accession>
<dbReference type="InterPro" id="IPR041195">
    <property type="entry name" value="Rnh202_N"/>
</dbReference>
<dbReference type="OrthoDB" id="29098at2759"/>